<evidence type="ECO:0000313" key="3">
    <source>
        <dbReference type="Proteomes" id="UP000280834"/>
    </source>
</evidence>
<dbReference type="Proteomes" id="UP000280834">
    <property type="component" value="Unassembled WGS sequence"/>
</dbReference>
<proteinExistence type="predicted"/>
<gene>
    <name evidence="2" type="ORF">BTMF_LOCUS534</name>
</gene>
<sequence>MVSAVTITDVQQPQRSSPKVSGTARRNRRKADLSLEALSYDDEDEITVPTFGAYQAPYMRRVGGPGSIVVGCSGNTPTQPPFANISVQSAQNNFSATVARQQQMLKQQVRRNFLDSGYPQSLSMRKRRNCIETMVPTNYHLFESFLINVKNSFVMRCFRSVLFCSNGSSVRAQLSN</sequence>
<dbReference type="AlphaFoldDB" id="A0A3P7SJ31"/>
<organism evidence="2 3">
    <name type="scientific">Brugia timori</name>
    <dbReference type="NCBI Taxonomy" id="42155"/>
    <lineage>
        <taxon>Eukaryota</taxon>
        <taxon>Metazoa</taxon>
        <taxon>Ecdysozoa</taxon>
        <taxon>Nematoda</taxon>
        <taxon>Chromadorea</taxon>
        <taxon>Rhabditida</taxon>
        <taxon>Spirurina</taxon>
        <taxon>Spiruromorpha</taxon>
        <taxon>Filarioidea</taxon>
        <taxon>Onchocercidae</taxon>
        <taxon>Brugia</taxon>
    </lineage>
</organism>
<accession>A0A3P7SJ31</accession>
<evidence type="ECO:0000256" key="1">
    <source>
        <dbReference type="SAM" id="MobiDB-lite"/>
    </source>
</evidence>
<feature type="region of interest" description="Disordered" evidence="1">
    <location>
        <begin position="1"/>
        <end position="28"/>
    </location>
</feature>
<evidence type="ECO:0000313" key="2">
    <source>
        <dbReference type="EMBL" id="VDO07926.1"/>
    </source>
</evidence>
<name>A0A3P7SJ31_9BILA</name>
<dbReference type="EMBL" id="UZAG01000295">
    <property type="protein sequence ID" value="VDO07926.1"/>
    <property type="molecule type" value="Genomic_DNA"/>
</dbReference>
<protein>
    <submittedName>
        <fullName evidence="2">Uncharacterized protein</fullName>
    </submittedName>
</protein>
<feature type="compositionally biased region" description="Polar residues" evidence="1">
    <location>
        <begin position="1"/>
        <end position="20"/>
    </location>
</feature>
<keyword evidence="3" id="KW-1185">Reference proteome</keyword>
<reference evidence="2 3" key="1">
    <citation type="submission" date="2018-11" db="EMBL/GenBank/DDBJ databases">
        <authorList>
            <consortium name="Pathogen Informatics"/>
        </authorList>
    </citation>
    <scope>NUCLEOTIDE SEQUENCE [LARGE SCALE GENOMIC DNA]</scope>
</reference>